<dbReference type="PANTHER" id="PTHR36688">
    <property type="entry name" value="ENDO/EXONUCLEASE/PHOSPHATASE DOMAIN-CONTAINING PROTEIN"/>
    <property type="match status" value="1"/>
</dbReference>
<evidence type="ECO:0000313" key="2">
    <source>
        <dbReference type="Proteomes" id="UP000762676"/>
    </source>
</evidence>
<dbReference type="InterPro" id="IPR052560">
    <property type="entry name" value="RdDP_mobile_element"/>
</dbReference>
<gene>
    <name evidence="1" type="ORF">ElyMa_002592800</name>
</gene>
<proteinExistence type="predicted"/>
<name>A0AAV4H3N5_9GAST</name>
<comment type="caution">
    <text evidence="1">The sequence shown here is derived from an EMBL/GenBank/DDBJ whole genome shotgun (WGS) entry which is preliminary data.</text>
</comment>
<dbReference type="PANTHER" id="PTHR36688:SF1">
    <property type="entry name" value="ENDONUCLEASE_EXONUCLEASE_PHOSPHATASE DOMAIN-CONTAINING PROTEIN"/>
    <property type="match status" value="1"/>
</dbReference>
<dbReference type="EMBL" id="BMAT01005338">
    <property type="protein sequence ID" value="GFR91410.1"/>
    <property type="molecule type" value="Genomic_DNA"/>
</dbReference>
<organism evidence="1 2">
    <name type="scientific">Elysia marginata</name>
    <dbReference type="NCBI Taxonomy" id="1093978"/>
    <lineage>
        <taxon>Eukaryota</taxon>
        <taxon>Metazoa</taxon>
        <taxon>Spiralia</taxon>
        <taxon>Lophotrochozoa</taxon>
        <taxon>Mollusca</taxon>
        <taxon>Gastropoda</taxon>
        <taxon>Heterobranchia</taxon>
        <taxon>Euthyneura</taxon>
        <taxon>Panpulmonata</taxon>
        <taxon>Sacoglossa</taxon>
        <taxon>Placobranchoidea</taxon>
        <taxon>Plakobranchidae</taxon>
        <taxon>Elysia</taxon>
    </lineage>
</organism>
<dbReference type="AlphaFoldDB" id="A0AAV4H3N5"/>
<reference evidence="1 2" key="1">
    <citation type="journal article" date="2021" name="Elife">
        <title>Chloroplast acquisition without the gene transfer in kleptoplastic sea slugs, Plakobranchus ocellatus.</title>
        <authorList>
            <person name="Maeda T."/>
            <person name="Takahashi S."/>
            <person name="Yoshida T."/>
            <person name="Shimamura S."/>
            <person name="Takaki Y."/>
            <person name="Nagai Y."/>
            <person name="Toyoda A."/>
            <person name="Suzuki Y."/>
            <person name="Arimoto A."/>
            <person name="Ishii H."/>
            <person name="Satoh N."/>
            <person name="Nishiyama T."/>
            <person name="Hasebe M."/>
            <person name="Maruyama T."/>
            <person name="Minagawa J."/>
            <person name="Obokata J."/>
            <person name="Shigenobu S."/>
        </authorList>
    </citation>
    <scope>NUCLEOTIDE SEQUENCE [LARGE SCALE GENOMIC DNA]</scope>
</reference>
<keyword evidence="2" id="KW-1185">Reference proteome</keyword>
<evidence type="ECO:0000313" key="1">
    <source>
        <dbReference type="EMBL" id="GFR91410.1"/>
    </source>
</evidence>
<protein>
    <submittedName>
        <fullName evidence="1">Pol protein</fullName>
    </submittedName>
</protein>
<dbReference type="Proteomes" id="UP000762676">
    <property type="component" value="Unassembled WGS sequence"/>
</dbReference>
<sequence>MDENGKAAGINGIYPYMITHLGQDAIDWLAAATTNILDKGAYPQRWKHARVVAILKPGKPAKEVSSSSPVSKYLGVTIDRQLNYHKYLKGCANKKLHLEKARKNNMRRPTVCSRTTTFALCYSAAEYCASV</sequence>
<accession>A0AAV4H3N5</accession>